<dbReference type="Proteomes" id="UP000549394">
    <property type="component" value="Unassembled WGS sequence"/>
</dbReference>
<organism evidence="1 2">
    <name type="scientific">Dimorphilus gyrociliatus</name>
    <dbReference type="NCBI Taxonomy" id="2664684"/>
    <lineage>
        <taxon>Eukaryota</taxon>
        <taxon>Metazoa</taxon>
        <taxon>Spiralia</taxon>
        <taxon>Lophotrochozoa</taxon>
        <taxon>Annelida</taxon>
        <taxon>Polychaeta</taxon>
        <taxon>Polychaeta incertae sedis</taxon>
        <taxon>Dinophilidae</taxon>
        <taxon>Dimorphilus</taxon>
    </lineage>
</organism>
<reference evidence="1 2" key="1">
    <citation type="submission" date="2020-08" db="EMBL/GenBank/DDBJ databases">
        <authorList>
            <person name="Hejnol A."/>
        </authorList>
    </citation>
    <scope>NUCLEOTIDE SEQUENCE [LARGE SCALE GENOMIC DNA]</scope>
</reference>
<protein>
    <submittedName>
        <fullName evidence="1">DgyrCDS14205</fullName>
    </submittedName>
</protein>
<sequence>METDNVVEIDTDADMYPITKNAEYLQDERLIKTSFGDLPSIPSSCRIRKKKRRTYTLGERKAIIKYIEDEGMVSARRKFKFQRSQLSSWSAKDVSNLSGSFQQCQPKLNSHLPYSNYVEEALTAFITSGRKKTIYELEEQALRLVATQVRKSGAGIRLMNHVLRRISGKITEDVNVLLDNSNKPLANFYSTRRPLGVRQKTCQGSVISRYYGMTSPIL</sequence>
<keyword evidence="2" id="KW-1185">Reference proteome</keyword>
<proteinExistence type="predicted"/>
<evidence type="ECO:0000313" key="1">
    <source>
        <dbReference type="EMBL" id="CAD5126029.1"/>
    </source>
</evidence>
<gene>
    <name evidence="1" type="ORF">DGYR_LOCUS13317</name>
</gene>
<accession>A0A7I8WCW7</accession>
<dbReference type="AlphaFoldDB" id="A0A7I8WCW7"/>
<name>A0A7I8WCW7_9ANNE</name>
<comment type="caution">
    <text evidence="1">The sequence shown here is derived from an EMBL/GenBank/DDBJ whole genome shotgun (WGS) entry which is preliminary data.</text>
</comment>
<dbReference type="EMBL" id="CAJFCJ010000031">
    <property type="protein sequence ID" value="CAD5126029.1"/>
    <property type="molecule type" value="Genomic_DNA"/>
</dbReference>
<evidence type="ECO:0000313" key="2">
    <source>
        <dbReference type="Proteomes" id="UP000549394"/>
    </source>
</evidence>